<dbReference type="GO" id="GO:0003676">
    <property type="term" value="F:nucleic acid binding"/>
    <property type="evidence" value="ECO:0007669"/>
    <property type="project" value="InterPro"/>
</dbReference>
<dbReference type="Gene3D" id="3.30.420.10">
    <property type="entry name" value="Ribonuclease H-like superfamily/Ribonuclease H"/>
    <property type="match status" value="1"/>
</dbReference>
<proteinExistence type="predicted"/>
<gene>
    <name evidence="1" type="ORF">C1SCF055_LOCUS9250</name>
</gene>
<feature type="non-terminal residue" evidence="1">
    <location>
        <position position="1549"/>
    </location>
</feature>
<name>A0A9P1BXD7_9DINO</name>
<accession>A0A9P1BXD7</accession>
<reference evidence="2" key="2">
    <citation type="submission" date="2024-04" db="EMBL/GenBank/DDBJ databases">
        <authorList>
            <person name="Chen Y."/>
            <person name="Shah S."/>
            <person name="Dougan E. K."/>
            <person name="Thang M."/>
            <person name="Chan C."/>
        </authorList>
    </citation>
    <scope>NUCLEOTIDE SEQUENCE [LARGE SCALE GENOMIC DNA]</scope>
</reference>
<dbReference type="EMBL" id="CAMXCT020000635">
    <property type="protein sequence ID" value="CAL1134842.1"/>
    <property type="molecule type" value="Genomic_DNA"/>
</dbReference>
<keyword evidence="3" id="KW-1185">Reference proteome</keyword>
<dbReference type="Proteomes" id="UP001152797">
    <property type="component" value="Unassembled WGS sequence"/>
</dbReference>
<dbReference type="EMBL" id="CAMXCT010000635">
    <property type="protein sequence ID" value="CAI3981467.1"/>
    <property type="molecule type" value="Genomic_DNA"/>
</dbReference>
<comment type="caution">
    <text evidence="1">The sequence shown here is derived from an EMBL/GenBank/DDBJ whole genome shotgun (WGS) entry which is preliminary data.</text>
</comment>
<evidence type="ECO:0000313" key="2">
    <source>
        <dbReference type="EMBL" id="CAL1134842.1"/>
    </source>
</evidence>
<dbReference type="InterPro" id="IPR036397">
    <property type="entry name" value="RNaseH_sf"/>
</dbReference>
<sequence>RFLRVDAILRMISLQDLCVLRCCGVTVNRMSLRPGEIEDVDSGFCIIVQVASVATDGMIAPAFEQQPLWAPAMAAAMEAHQLIADDDPEAQDDNVSFMQIGRGMSDPGIRHVPLMTCKPGNDDADLGFPIIRPAADLPQRQRLPRHDGQEDWIIPLGNLIHAHGTRGVWDNEILMHVTTWFIHHNQRPICRRPRIIQLHGNPLTWIEDLRAVWSDFMDRRRPFAIRIVQPRPPQHLVQPSVCHILLEQGSSDQRVAVIFTALMEGTPHDAIVQGAYSAPHRVNRDIVLQIMDLLPCSVHRRKSAYHLTEDRLVHSGMGFSGCIQDSTKVQEERLQLRFAEASQALDKLDTHFTLPVFDLEAVLEGHAQWLPQCLPWIRDEWYAWDQPFEHVSVYYDGSFLPKEGTAGAAAAAFVLQGRRWLFAGAVSAHLPSPEFGSYTAEVRAALLATKQAYDLVKIAVEVFGAKPSVSFLFDSLSVGKQAEGLWQAKKDKVSCHAIRSILRKYDRWPKLLLADANCRFGDCPNQHIGDHDAEISTAKSEVTQALRRDDVLFYDALAQESSHWLEPHHARKLWRTLRRSLPKFRQRRVGFDPLKVDALDDQWMPHLCQLEVGQSTTSMQLLDECHKRQLQVPIQQRQFDLTDLPTICQLEDVIRQTPAGKATGFDALPSQLFRQNPCDLADIFFPLLLKMYVWQHEPIAGKGGQLAVIHKKGSPFAAQNYRGIMLLPTFTKRVHALLRSHIMSLLHRQRPPGQLGGFAHQQVMYGSQSLQVFGRIMDGQNLTSGILFLDLTTAFHRLVREWTSGISVDADLEEVLAAMDAEGLPVADMCDRRAYKHMDGSWSIAMLQKVLRFTKDTMLSTPTAEVFRRTQQPDPRVRLATDRLLYAQRLWEHGPADLQHLLHREQALCQTSWMEGLVADLEWLRKLEPDEQTPIDPNDLTALFDYWQSGTPEWRKRVKRAFRRFQQQEHMMQQMHRLHGQFMKALNSCASFRDDLQKRGFRVLEDLSHVPSSQPRGLHRTEALQALGPHMQPKDSRSNELLLTCQRLAQVEEAIFCIREPPDADEQMSAYWQCLTAATEGWSQRFCDSGYDASSITHLPDAWLDVAATADPDFPEWLESVYIGWGERCLEDVIAHFEDGEAESLVDTAYADFIFEFPRMQALSEAAFLRQKIGRLECEQGSHFPHRLPRFGAANAKERTQTALKIPSLFEQQEEWLDKVRAFKFDTIPDCNSIPSSVEARSGLPVFLVVHLFSGRRRATDIYARLEEFALGKGYRVQVLSLDTAVSAFYGNLQVGHATWKVLMNLYQAGRVSATILGSPCETFSAARHHPPDDVPPEEVMKKWPRPLRSAKRFFGLEGLSTRELRQAEQGAEFFLQGILVAAWTLRHGGVYLSEHPWKPEDEAKVSIWTSPWVQLILQLPNVKLHRVCQWRWGASAVKPTGILAINCPFFAQSAYRRQLPDAVKPQQVAIGRDRRTGLFHTAVLKEYPPAFSAALAGAVADCFQVAIRQRNLTCGSVHEPETEAWVQEALRACADIRTEAPWLPDFQG</sequence>
<protein>
    <recommendedName>
        <fullName evidence="4">Reverse transcriptase domain-containing protein</fullName>
    </recommendedName>
</protein>
<evidence type="ECO:0008006" key="4">
    <source>
        <dbReference type="Google" id="ProtNLM"/>
    </source>
</evidence>
<dbReference type="OrthoDB" id="6630711at2759"/>
<dbReference type="EMBL" id="CAMXCT030000635">
    <property type="protein sequence ID" value="CAL4768779.1"/>
    <property type="molecule type" value="Genomic_DNA"/>
</dbReference>
<organism evidence="1">
    <name type="scientific">Cladocopium goreaui</name>
    <dbReference type="NCBI Taxonomy" id="2562237"/>
    <lineage>
        <taxon>Eukaryota</taxon>
        <taxon>Sar</taxon>
        <taxon>Alveolata</taxon>
        <taxon>Dinophyceae</taxon>
        <taxon>Suessiales</taxon>
        <taxon>Symbiodiniaceae</taxon>
        <taxon>Cladocopium</taxon>
    </lineage>
</organism>
<evidence type="ECO:0000313" key="1">
    <source>
        <dbReference type="EMBL" id="CAI3981467.1"/>
    </source>
</evidence>
<reference evidence="1" key="1">
    <citation type="submission" date="2022-10" db="EMBL/GenBank/DDBJ databases">
        <authorList>
            <person name="Chen Y."/>
            <person name="Dougan E. K."/>
            <person name="Chan C."/>
            <person name="Rhodes N."/>
            <person name="Thang M."/>
        </authorList>
    </citation>
    <scope>NUCLEOTIDE SEQUENCE</scope>
</reference>
<evidence type="ECO:0000313" key="3">
    <source>
        <dbReference type="Proteomes" id="UP001152797"/>
    </source>
</evidence>